<proteinExistence type="predicted"/>
<dbReference type="GO" id="GO:0009055">
    <property type="term" value="F:electron transfer activity"/>
    <property type="evidence" value="ECO:0007669"/>
    <property type="project" value="InterPro"/>
</dbReference>
<dbReference type="RefSeq" id="WP_257893388.1">
    <property type="nucleotide sequence ID" value="NZ_JAIMBW010000001.1"/>
</dbReference>
<dbReference type="PRINTS" id="PR00604">
    <property type="entry name" value="CYTCHRMECIAB"/>
</dbReference>
<organism evidence="8">
    <name type="scientific">Gymnodinialimonas phycosphaerae</name>
    <dbReference type="NCBI Taxonomy" id="2841589"/>
    <lineage>
        <taxon>Bacteria</taxon>
        <taxon>Pseudomonadati</taxon>
        <taxon>Pseudomonadota</taxon>
        <taxon>Alphaproteobacteria</taxon>
        <taxon>Rhodobacterales</taxon>
        <taxon>Paracoccaceae</taxon>
        <taxon>Gymnodinialimonas</taxon>
    </lineage>
</organism>
<dbReference type="AlphaFoldDB" id="A0A975TRL6"/>
<keyword evidence="2 6" id="KW-0349">Heme</keyword>
<evidence type="ECO:0000259" key="7">
    <source>
        <dbReference type="PROSITE" id="PS51007"/>
    </source>
</evidence>
<evidence type="ECO:0000256" key="5">
    <source>
        <dbReference type="ARBA" id="ARBA00023004"/>
    </source>
</evidence>
<accession>A0A975TRL6</accession>
<keyword evidence="5 6" id="KW-0408">Iron</keyword>
<dbReference type="Proteomes" id="UP000693972">
    <property type="component" value="Unassembled WGS sequence"/>
</dbReference>
<protein>
    <submittedName>
        <fullName evidence="8">C-type cytochrome</fullName>
    </submittedName>
</protein>
<dbReference type="PANTHER" id="PTHR11961">
    <property type="entry name" value="CYTOCHROME C"/>
    <property type="match status" value="1"/>
</dbReference>
<reference evidence="8 9" key="1">
    <citation type="submission" date="2021-07" db="EMBL/GenBank/DDBJ databases">
        <title>Karlodiniumbacter phycospheric gen. nov., sp. nov., a phycosphere bacterium isolated from karlodinium veneficum.</title>
        <authorList>
            <person name="Peng Y."/>
            <person name="Jiang L."/>
            <person name="Lee J."/>
        </authorList>
    </citation>
    <scope>NUCLEOTIDE SEQUENCE</scope>
    <source>
        <strain evidence="8 9">N5</strain>
    </source>
</reference>
<dbReference type="EMBL" id="JAIMBW010000001">
    <property type="protein sequence ID" value="MBY4893728.1"/>
    <property type="molecule type" value="Genomic_DNA"/>
</dbReference>
<gene>
    <name evidence="8" type="ORF">KUL25_13230</name>
</gene>
<evidence type="ECO:0000313" key="9">
    <source>
        <dbReference type="Proteomes" id="UP000693972"/>
    </source>
</evidence>
<dbReference type="PROSITE" id="PS51007">
    <property type="entry name" value="CYTC"/>
    <property type="match status" value="1"/>
</dbReference>
<keyword evidence="9" id="KW-1185">Reference proteome</keyword>
<evidence type="ECO:0000256" key="3">
    <source>
        <dbReference type="ARBA" id="ARBA00022723"/>
    </source>
</evidence>
<evidence type="ECO:0000256" key="4">
    <source>
        <dbReference type="ARBA" id="ARBA00022982"/>
    </source>
</evidence>
<dbReference type="Gene3D" id="1.10.760.10">
    <property type="entry name" value="Cytochrome c-like domain"/>
    <property type="match status" value="1"/>
</dbReference>
<dbReference type="InterPro" id="IPR036909">
    <property type="entry name" value="Cyt_c-like_dom_sf"/>
</dbReference>
<name>A0A975TRL6_9RHOB</name>
<dbReference type="Pfam" id="PF00034">
    <property type="entry name" value="Cytochrom_C"/>
    <property type="match status" value="1"/>
</dbReference>
<dbReference type="EMBL" id="CP078073">
    <property type="protein sequence ID" value="QXL86429.1"/>
    <property type="molecule type" value="Genomic_DNA"/>
</dbReference>
<keyword evidence="3 6" id="KW-0479">Metal-binding</keyword>
<evidence type="ECO:0000313" key="8">
    <source>
        <dbReference type="EMBL" id="QXL86429.1"/>
    </source>
</evidence>
<dbReference type="GO" id="GO:0020037">
    <property type="term" value="F:heme binding"/>
    <property type="evidence" value="ECO:0007669"/>
    <property type="project" value="InterPro"/>
</dbReference>
<dbReference type="GO" id="GO:0046872">
    <property type="term" value="F:metal ion binding"/>
    <property type="evidence" value="ECO:0007669"/>
    <property type="project" value="UniProtKB-KW"/>
</dbReference>
<evidence type="ECO:0000256" key="1">
    <source>
        <dbReference type="ARBA" id="ARBA00022448"/>
    </source>
</evidence>
<dbReference type="InterPro" id="IPR009056">
    <property type="entry name" value="Cyt_c-like_dom"/>
</dbReference>
<evidence type="ECO:0000256" key="2">
    <source>
        <dbReference type="ARBA" id="ARBA00022617"/>
    </source>
</evidence>
<evidence type="ECO:0000256" key="6">
    <source>
        <dbReference type="PROSITE-ProRule" id="PRU00433"/>
    </source>
</evidence>
<keyword evidence="4" id="KW-0249">Electron transport</keyword>
<dbReference type="InterPro" id="IPR002327">
    <property type="entry name" value="Cyt_c_1A/1B"/>
</dbReference>
<sequence>MFDTMTITKAGASLCAAFLVLLLGGWAAEGLYNVDTHGEDHVSGYRVALPDADAPAAEPEPEIPFEEVYAVADAGAGERLWRQCSACHALNVGQNGVGPYLAGIVGRPKHTAEGFDYSDGLLALEGDWTPENISSFIANPRGYAPGTSMSYGGMDDIEDRANLIAYLATQ</sequence>
<feature type="domain" description="Cytochrome c" evidence="7">
    <location>
        <begin position="72"/>
        <end position="170"/>
    </location>
</feature>
<keyword evidence="1" id="KW-0813">Transport</keyword>
<dbReference type="SUPFAM" id="SSF46626">
    <property type="entry name" value="Cytochrome c"/>
    <property type="match status" value="1"/>
</dbReference>